<comment type="caution">
    <text evidence="1">The sequence shown here is derived from an EMBL/GenBank/DDBJ whole genome shotgun (WGS) entry which is preliminary data.</text>
</comment>
<evidence type="ECO:0000313" key="2">
    <source>
        <dbReference type="Proteomes" id="UP000789901"/>
    </source>
</evidence>
<keyword evidence="2" id="KW-1185">Reference proteome</keyword>
<protein>
    <submittedName>
        <fullName evidence="1">36121_t:CDS:1</fullName>
    </submittedName>
</protein>
<name>A0ABN7XGW1_GIGMA</name>
<evidence type="ECO:0000313" key="1">
    <source>
        <dbReference type="EMBL" id="CAG8853229.1"/>
    </source>
</evidence>
<organism evidence="1 2">
    <name type="scientific">Gigaspora margarita</name>
    <dbReference type="NCBI Taxonomy" id="4874"/>
    <lineage>
        <taxon>Eukaryota</taxon>
        <taxon>Fungi</taxon>
        <taxon>Fungi incertae sedis</taxon>
        <taxon>Mucoromycota</taxon>
        <taxon>Glomeromycotina</taxon>
        <taxon>Glomeromycetes</taxon>
        <taxon>Diversisporales</taxon>
        <taxon>Gigasporaceae</taxon>
        <taxon>Gigaspora</taxon>
    </lineage>
</organism>
<dbReference type="Proteomes" id="UP000789901">
    <property type="component" value="Unassembled WGS sequence"/>
</dbReference>
<sequence length="61" mass="7032">LLLQQLLWNNLSYAITSSLYDIVILITTKLLWDFPSHSYAIYGTLSLYNRVIAIITIDITE</sequence>
<dbReference type="EMBL" id="CAJVQB010121598">
    <property type="protein sequence ID" value="CAG8853229.1"/>
    <property type="molecule type" value="Genomic_DNA"/>
</dbReference>
<reference evidence="1 2" key="1">
    <citation type="submission" date="2021-06" db="EMBL/GenBank/DDBJ databases">
        <authorList>
            <person name="Kallberg Y."/>
            <person name="Tangrot J."/>
            <person name="Rosling A."/>
        </authorList>
    </citation>
    <scope>NUCLEOTIDE SEQUENCE [LARGE SCALE GENOMIC DNA]</scope>
    <source>
        <strain evidence="1 2">120-4 pot B 10/14</strain>
    </source>
</reference>
<proteinExistence type="predicted"/>
<accession>A0ABN7XGW1</accession>
<gene>
    <name evidence="1" type="ORF">GMARGA_LOCUS42050</name>
</gene>
<feature type="non-terminal residue" evidence="1">
    <location>
        <position position="1"/>
    </location>
</feature>